<sequence>MSPALESSSLEPIAVVGLGCRFSGEASSVEGFWNLLRHGRSTHGRVPSSRYEASAWYHPYHERKGAINHESGFFLEEDPAYFDAPFFSITAKEAAGMDPAQRLLLEVAYEAFENAGVPIETLPGSRTAVFSGCMTNDYELLSTSDLYDMPHNAATGNGRTMLANRLSWFFDLRGPSVMLDTACSSSLTALHLAVQALRAGECDMALVTGTSLILDPNFTQRLSYMHMLSADGISHSFDIKANGYGRGEGVGAVVLKSVRTAIANQDGIRAVIKATGINQDGRTPGITMPSRDAQAALIRSVYNTPGLPSMRETAYFEAHGTGTEIGDPTELSAIGDTLGAARQTDDEPVYVGSVKSNIGHTEGAAGVASIIKAVLCLEHAMLVPNAGFSQLNPRIHLDEWRLRLSDACIPWPAHLPLRLSINSFGFGGSNAHTVLESADGYVKQAAAPDASKAPRPLQLVVFSTQDQAGLARTTARWIQFLQRQSEPHAGLIDLAYTMARRSQLAFRSFAVADSQTSLAARLQQGLPSFPRASRTTQANVAFIFTGQGAQWARMGVELLACPVFAQSLQTSQEILTALGCPWKLLDELQASAGKSALNQPDRSQPLCCALQVALVDLLASWGTRPKAVVGHSSGESAAAYAAGFISQADTMKIAYCRGVCSRQVAEQGARGAMLAVGISPEDAQRALRQQGVPSQAVVVACVNSPSSVTLSGDADQIQRIEKHFQAENRFARRLRVDVAYHSPHMQALASECARLLESVQPMAKATASPVTMFSSVTKERVAPHELTASYWVRNMVQPVEFTAAVSQMARMTVTAKGSRRRVSPVKWGVWVEIGPNDTLRGPVAQILQGLDTPNLGALPYLAPVRRGTDALTTALQAAGSLWSLGARIDIHAVNESLVRVQPRLAVDLPAYCWNHTSRFWHEPLESTRRRQRREPRHDLLGAAWEPQCTSEPRWRNFLRIAELPWLADHVVAGSILFPAAGMVAMVAEAARQMADASSLAFSGIEFNDLAFKRALVVTPDERGVETVLQVCLHPSLAGWYEFRLFSLPSSSESVLHATGAFTHHRDASGIPIQDAAWEETVRRMRGVQPVAAAIDIHAVYSWLSETGGVTLGPAFRSLTGALFSSSMEDASLCTEAVVPDTQRTMPHEYESPCFIHPTALDALFQTAVLSASEALGNANSRIPVAVDRLYLSTEWLLHAGDPFAVYTESRGGRRDVIAARPDWVHPGVILQGIQLGNVAARKKKNNKIDVASTSKLCSSLEWIEHLESPTSPASAADWARRLCYTHGDARAMVITNQASMSITSLRSLMPQSRRPCLHELLVLHVGVEATDTNELGIPGVRSRHTHKMSEIPLVLKDTKSFNLILVEQAAFWQGVEHDKDLVYLRSVISNDGSLAIRAPSDAAAREAVISRMQQSSDWNTTGLTQDEGYIVLFPRPPTPASLGSTPVFLLTAGSPIGQFQTSIEQVFSSQGMNVRSITTQEIDALNDSIVISWLDMDSSWIPAWTADELAHLQALLRRARCVLSVSPIPPCGEASSDTQTVSGISTGLLRTLRNEYPHLSLPHVQIDLDDSPDELARGLSRVLQRTLSPSGHKDTRVCDYEYRLTQGQILVPRLLALDQVDDVLQGILYGPQPTPGRLVSDSRPLQEITDEEGSRWVENELPSLASDIIEVQIHLQTSGISSSGPEGRVSAAEAVGTIIQLGDEVGTDLAVGDVVILLLIPASAAVKLPPGLTPAQVVGVGIAYTMAYMSLIHSAVHQPLLLVGQWGSQTLRALVNVAVAIGYPQTKIHIAGISDPKEERARAELRQLYPDIHLLPLDGGLDARLAQLTASRGVGRVVSCLADPWARSAARCLAVGGTYINLGGEMHPNSLPGTFWTQGRTLSTPDLDLILRHQPEEACALFRAAILLFGSSQPDTLRPAMIVPVASRNHVSKTDDRIVLDLMGPGQVSIVPRPPPAITLNPHHTFVLAGGLGTLGVALAHTLHECGARHLVFLSRSGHVSETLQPGVEALKQNGGRVDIVCCDITRREAVEQFVAAAREQKWLIKGVLQCATVLRDTMFKDMTFNQWTESTACKIQGTLNLHRALADAGLAFFIALSSVASVIGNMGQGNYSAGNSFMDTLMTWRRTCGLSGHSINIGLVVDGSGQGEAEVTLEERRRRYRFLQGTEILTREVQGLIKVILQQHQSPSSLPAQIIAGIHDDLPRDTDDAPAWQRDRKFGHRIVQSHDDGDSTVSPDSISPAGRLKQATSLEDAGMYVEQAFKEYLAKAMMATPDVIDPELPLSALGVDSLKVTEVQQWVSHTLGSDLSSFEFLASQPLKQLAEKIASTSTLVNTSKY</sequence>
<dbReference type="Pfam" id="PF00109">
    <property type="entry name" value="ketoacyl-synt"/>
    <property type="match status" value="1"/>
</dbReference>
<dbReference type="InterPro" id="IPR020807">
    <property type="entry name" value="PKS_DH"/>
</dbReference>
<evidence type="ECO:0000256" key="4">
    <source>
        <dbReference type="ARBA" id="ARBA00023002"/>
    </source>
</evidence>
<evidence type="ECO:0000259" key="8">
    <source>
        <dbReference type="PROSITE" id="PS52004"/>
    </source>
</evidence>
<dbReference type="CDD" id="cd00833">
    <property type="entry name" value="PKS"/>
    <property type="match status" value="1"/>
</dbReference>
<keyword evidence="1" id="KW-0596">Phosphopantetheine</keyword>
<dbReference type="Gene3D" id="1.10.1200.10">
    <property type="entry name" value="ACP-like"/>
    <property type="match status" value="1"/>
</dbReference>
<evidence type="ECO:0000256" key="3">
    <source>
        <dbReference type="ARBA" id="ARBA00022679"/>
    </source>
</evidence>
<dbReference type="SMART" id="SM00829">
    <property type="entry name" value="PKS_ER"/>
    <property type="match status" value="1"/>
</dbReference>
<evidence type="ECO:0000259" key="7">
    <source>
        <dbReference type="PROSITE" id="PS50075"/>
    </source>
</evidence>
<dbReference type="SUPFAM" id="SSF53901">
    <property type="entry name" value="Thiolase-like"/>
    <property type="match status" value="1"/>
</dbReference>
<accession>A0A1L9SJK4</accession>
<dbReference type="Gene3D" id="3.40.50.720">
    <property type="entry name" value="NAD(P)-binding Rossmann-like Domain"/>
    <property type="match status" value="2"/>
</dbReference>
<keyword evidence="2" id="KW-0597">Phosphoprotein</keyword>
<evidence type="ECO:0000256" key="5">
    <source>
        <dbReference type="ARBA" id="ARBA00023268"/>
    </source>
</evidence>
<dbReference type="EMBL" id="KV878341">
    <property type="protein sequence ID" value="OJJ47400.1"/>
    <property type="molecule type" value="Genomic_DNA"/>
</dbReference>
<dbReference type="GO" id="GO:0044550">
    <property type="term" value="P:secondary metabolite biosynthetic process"/>
    <property type="evidence" value="ECO:0007669"/>
    <property type="project" value="UniProtKB-ARBA"/>
</dbReference>
<feature type="domain" description="Carrier" evidence="7">
    <location>
        <begin position="2252"/>
        <end position="2330"/>
    </location>
</feature>
<dbReference type="InterPro" id="IPR036291">
    <property type="entry name" value="NAD(P)-bd_dom_sf"/>
</dbReference>
<feature type="domain" description="Ketosynthase family 3 (KS3)" evidence="8">
    <location>
        <begin position="10"/>
        <end position="437"/>
    </location>
</feature>
<dbReference type="SMART" id="SM00826">
    <property type="entry name" value="PKS_DH"/>
    <property type="match status" value="1"/>
</dbReference>
<dbReference type="InterPro" id="IPR016035">
    <property type="entry name" value="Acyl_Trfase/lysoPLipase"/>
</dbReference>
<dbReference type="OrthoDB" id="329835at2759"/>
<evidence type="ECO:0000256" key="2">
    <source>
        <dbReference type="ARBA" id="ARBA00022553"/>
    </source>
</evidence>
<dbReference type="InterPro" id="IPR020806">
    <property type="entry name" value="PKS_PP-bd"/>
</dbReference>
<dbReference type="RefSeq" id="XP_022581910.1">
    <property type="nucleotide sequence ID" value="XM_022727825.1"/>
</dbReference>
<feature type="region of interest" description="C-terminal hotdog fold" evidence="6">
    <location>
        <begin position="1091"/>
        <end position="1244"/>
    </location>
</feature>
<dbReference type="Pfam" id="PF08659">
    <property type="entry name" value="KR"/>
    <property type="match status" value="1"/>
</dbReference>
<dbReference type="InterPro" id="IPR011032">
    <property type="entry name" value="GroES-like_sf"/>
</dbReference>
<dbReference type="Gene3D" id="3.40.366.10">
    <property type="entry name" value="Malonyl-Coenzyme A Acyl Carrier Protein, domain 2"/>
    <property type="match status" value="1"/>
</dbReference>
<organism evidence="10 11">
    <name type="scientific">Penicilliopsis zonata CBS 506.65</name>
    <dbReference type="NCBI Taxonomy" id="1073090"/>
    <lineage>
        <taxon>Eukaryota</taxon>
        <taxon>Fungi</taxon>
        <taxon>Dikarya</taxon>
        <taxon>Ascomycota</taxon>
        <taxon>Pezizomycotina</taxon>
        <taxon>Eurotiomycetes</taxon>
        <taxon>Eurotiomycetidae</taxon>
        <taxon>Eurotiales</taxon>
        <taxon>Aspergillaceae</taxon>
        <taxon>Penicilliopsis</taxon>
    </lineage>
</organism>
<feature type="active site" description="Proton acceptor; for dehydratase activity" evidence="6">
    <location>
        <position position="969"/>
    </location>
</feature>
<dbReference type="Gene3D" id="3.40.47.10">
    <property type="match status" value="1"/>
</dbReference>
<keyword evidence="4" id="KW-0560">Oxidoreductase</keyword>
<dbReference type="SMART" id="SM00827">
    <property type="entry name" value="PKS_AT"/>
    <property type="match status" value="1"/>
</dbReference>
<dbReference type="InterPro" id="IPR013968">
    <property type="entry name" value="PKS_KR"/>
</dbReference>
<feature type="domain" description="PKS/mFAS DH" evidence="9">
    <location>
        <begin position="937"/>
        <end position="1244"/>
    </location>
</feature>
<dbReference type="SUPFAM" id="SSF47336">
    <property type="entry name" value="ACP-like"/>
    <property type="match status" value="1"/>
</dbReference>
<reference evidence="11" key="1">
    <citation type="journal article" date="2017" name="Genome Biol.">
        <title>Comparative genomics reveals high biological diversity and specific adaptations in the industrially and medically important fungal genus Aspergillus.</title>
        <authorList>
            <person name="de Vries R.P."/>
            <person name="Riley R."/>
            <person name="Wiebenga A."/>
            <person name="Aguilar-Osorio G."/>
            <person name="Amillis S."/>
            <person name="Uchima C.A."/>
            <person name="Anderluh G."/>
            <person name="Asadollahi M."/>
            <person name="Askin M."/>
            <person name="Barry K."/>
            <person name="Battaglia E."/>
            <person name="Bayram O."/>
            <person name="Benocci T."/>
            <person name="Braus-Stromeyer S.A."/>
            <person name="Caldana C."/>
            <person name="Canovas D."/>
            <person name="Cerqueira G.C."/>
            <person name="Chen F."/>
            <person name="Chen W."/>
            <person name="Choi C."/>
            <person name="Clum A."/>
            <person name="Dos Santos R.A."/>
            <person name="Damasio A.R."/>
            <person name="Diallinas G."/>
            <person name="Emri T."/>
            <person name="Fekete E."/>
            <person name="Flipphi M."/>
            <person name="Freyberg S."/>
            <person name="Gallo A."/>
            <person name="Gournas C."/>
            <person name="Habgood R."/>
            <person name="Hainaut M."/>
            <person name="Harispe M.L."/>
            <person name="Henrissat B."/>
            <person name="Hilden K.S."/>
            <person name="Hope R."/>
            <person name="Hossain A."/>
            <person name="Karabika E."/>
            <person name="Karaffa L."/>
            <person name="Karanyi Z."/>
            <person name="Krasevec N."/>
            <person name="Kuo A."/>
            <person name="Kusch H."/>
            <person name="LaButti K."/>
            <person name="Lagendijk E.L."/>
            <person name="Lapidus A."/>
            <person name="Levasseur A."/>
            <person name="Lindquist E."/>
            <person name="Lipzen A."/>
            <person name="Logrieco A.F."/>
            <person name="MacCabe A."/>
            <person name="Maekelae M.R."/>
            <person name="Malavazi I."/>
            <person name="Melin P."/>
            <person name="Meyer V."/>
            <person name="Mielnichuk N."/>
            <person name="Miskei M."/>
            <person name="Molnar A.P."/>
            <person name="Mule G."/>
            <person name="Ngan C.Y."/>
            <person name="Orejas M."/>
            <person name="Orosz E."/>
            <person name="Ouedraogo J.P."/>
            <person name="Overkamp K.M."/>
            <person name="Park H.-S."/>
            <person name="Perrone G."/>
            <person name="Piumi F."/>
            <person name="Punt P.J."/>
            <person name="Ram A.F."/>
            <person name="Ramon A."/>
            <person name="Rauscher S."/>
            <person name="Record E."/>
            <person name="Riano-Pachon D.M."/>
            <person name="Robert V."/>
            <person name="Roehrig J."/>
            <person name="Ruller R."/>
            <person name="Salamov A."/>
            <person name="Salih N.S."/>
            <person name="Samson R.A."/>
            <person name="Sandor E."/>
            <person name="Sanguinetti M."/>
            <person name="Schuetze T."/>
            <person name="Sepcic K."/>
            <person name="Shelest E."/>
            <person name="Sherlock G."/>
            <person name="Sophianopoulou V."/>
            <person name="Squina F.M."/>
            <person name="Sun H."/>
            <person name="Susca A."/>
            <person name="Todd R.B."/>
            <person name="Tsang A."/>
            <person name="Unkles S.E."/>
            <person name="van de Wiele N."/>
            <person name="van Rossen-Uffink D."/>
            <person name="Oliveira J.V."/>
            <person name="Vesth T.C."/>
            <person name="Visser J."/>
            <person name="Yu J.-H."/>
            <person name="Zhou M."/>
            <person name="Andersen M.R."/>
            <person name="Archer D.B."/>
            <person name="Baker S.E."/>
            <person name="Benoit I."/>
            <person name="Brakhage A.A."/>
            <person name="Braus G.H."/>
            <person name="Fischer R."/>
            <person name="Frisvad J.C."/>
            <person name="Goldman G.H."/>
            <person name="Houbraken J."/>
            <person name="Oakley B."/>
            <person name="Pocsi I."/>
            <person name="Scazzocchio C."/>
            <person name="Seiboth B."/>
            <person name="vanKuyk P.A."/>
            <person name="Wortman J."/>
            <person name="Dyer P.S."/>
            <person name="Grigoriev I.V."/>
        </authorList>
    </citation>
    <scope>NUCLEOTIDE SEQUENCE [LARGE SCALE GENOMIC DNA]</scope>
    <source>
        <strain evidence="11">CBS 506.65</strain>
    </source>
</reference>
<dbReference type="Pfam" id="PF21089">
    <property type="entry name" value="PKS_DH_N"/>
    <property type="match status" value="1"/>
</dbReference>
<dbReference type="InterPro" id="IPR018201">
    <property type="entry name" value="Ketoacyl_synth_AS"/>
</dbReference>
<evidence type="ECO:0000256" key="1">
    <source>
        <dbReference type="ARBA" id="ARBA00022450"/>
    </source>
</evidence>
<dbReference type="PANTHER" id="PTHR43775:SF29">
    <property type="entry name" value="ASPERFURANONE POLYKETIDE SYNTHASE AFOG-RELATED"/>
    <property type="match status" value="1"/>
</dbReference>
<keyword evidence="5" id="KW-0511">Multifunctional enzyme</keyword>
<evidence type="ECO:0000313" key="10">
    <source>
        <dbReference type="EMBL" id="OJJ47400.1"/>
    </source>
</evidence>
<dbReference type="InterPro" id="IPR016039">
    <property type="entry name" value="Thiolase-like"/>
</dbReference>
<dbReference type="SMART" id="SM00823">
    <property type="entry name" value="PKS_PP"/>
    <property type="match status" value="1"/>
</dbReference>
<dbReference type="PANTHER" id="PTHR43775">
    <property type="entry name" value="FATTY ACID SYNTHASE"/>
    <property type="match status" value="1"/>
</dbReference>
<dbReference type="Pfam" id="PF02801">
    <property type="entry name" value="Ketoacyl-synt_C"/>
    <property type="match status" value="1"/>
</dbReference>
<dbReference type="InterPro" id="IPR050091">
    <property type="entry name" value="PKS_NRPS_Biosynth_Enz"/>
</dbReference>
<dbReference type="SMART" id="SM00825">
    <property type="entry name" value="PKS_KS"/>
    <property type="match status" value="1"/>
</dbReference>
<dbReference type="InterPro" id="IPR049900">
    <property type="entry name" value="PKS_mFAS_DH"/>
</dbReference>
<dbReference type="SUPFAM" id="SSF51735">
    <property type="entry name" value="NAD(P)-binding Rossmann-fold domains"/>
    <property type="match status" value="2"/>
</dbReference>
<dbReference type="InterPro" id="IPR014030">
    <property type="entry name" value="Ketoacyl_synth_N"/>
</dbReference>
<dbReference type="InterPro" id="IPR014043">
    <property type="entry name" value="Acyl_transferase_dom"/>
</dbReference>
<proteinExistence type="predicted"/>
<dbReference type="PROSITE" id="PS00606">
    <property type="entry name" value="KS3_1"/>
    <property type="match status" value="1"/>
</dbReference>
<evidence type="ECO:0000313" key="11">
    <source>
        <dbReference type="Proteomes" id="UP000184188"/>
    </source>
</evidence>
<dbReference type="InterPro" id="IPR036736">
    <property type="entry name" value="ACP-like_sf"/>
</dbReference>
<dbReference type="InterPro" id="IPR032821">
    <property type="entry name" value="PKS_assoc"/>
</dbReference>
<dbReference type="InterPro" id="IPR042104">
    <property type="entry name" value="PKS_dehydratase_sf"/>
</dbReference>
<dbReference type="Proteomes" id="UP000184188">
    <property type="component" value="Unassembled WGS sequence"/>
</dbReference>
<evidence type="ECO:0000259" key="9">
    <source>
        <dbReference type="PROSITE" id="PS52019"/>
    </source>
</evidence>
<dbReference type="PROSITE" id="PS52004">
    <property type="entry name" value="KS3_2"/>
    <property type="match status" value="1"/>
</dbReference>
<dbReference type="GeneID" id="34614289"/>
<dbReference type="Pfam" id="PF00698">
    <property type="entry name" value="Acyl_transf_1"/>
    <property type="match status" value="1"/>
</dbReference>
<protein>
    <submittedName>
        <fullName evidence="10">Uncharacterized protein</fullName>
    </submittedName>
</protein>
<dbReference type="PROSITE" id="PS50075">
    <property type="entry name" value="CARRIER"/>
    <property type="match status" value="1"/>
</dbReference>
<dbReference type="GO" id="GO:0006633">
    <property type="term" value="P:fatty acid biosynthetic process"/>
    <property type="evidence" value="ECO:0007669"/>
    <property type="project" value="InterPro"/>
</dbReference>
<dbReference type="InterPro" id="IPR020841">
    <property type="entry name" value="PKS_Beta-ketoAc_synthase_dom"/>
</dbReference>
<dbReference type="SUPFAM" id="SSF50129">
    <property type="entry name" value="GroES-like"/>
    <property type="match status" value="1"/>
</dbReference>
<dbReference type="GO" id="GO:0016491">
    <property type="term" value="F:oxidoreductase activity"/>
    <property type="evidence" value="ECO:0007669"/>
    <property type="project" value="UniProtKB-KW"/>
</dbReference>
<dbReference type="GO" id="GO:0004312">
    <property type="term" value="F:fatty acid synthase activity"/>
    <property type="evidence" value="ECO:0007669"/>
    <property type="project" value="TreeGrafter"/>
</dbReference>
<dbReference type="InterPro" id="IPR049552">
    <property type="entry name" value="PKS_DH_N"/>
</dbReference>
<dbReference type="SUPFAM" id="SSF55048">
    <property type="entry name" value="Probable ACP-binding domain of malonyl-CoA ACP transacylase"/>
    <property type="match status" value="1"/>
</dbReference>
<feature type="region of interest" description="N-terminal hotdog fold" evidence="6">
    <location>
        <begin position="937"/>
        <end position="1068"/>
    </location>
</feature>
<dbReference type="STRING" id="1073090.A0A1L9SJK4"/>
<keyword evidence="11" id="KW-1185">Reference proteome</keyword>
<dbReference type="InterPro" id="IPR016036">
    <property type="entry name" value="Malonyl_transacylase_ACP-bd"/>
</dbReference>
<dbReference type="GO" id="GO:0031177">
    <property type="term" value="F:phosphopantetheine binding"/>
    <property type="evidence" value="ECO:0007669"/>
    <property type="project" value="InterPro"/>
</dbReference>
<evidence type="ECO:0000256" key="6">
    <source>
        <dbReference type="PROSITE-ProRule" id="PRU01363"/>
    </source>
</evidence>
<dbReference type="SMART" id="SM00822">
    <property type="entry name" value="PKS_KR"/>
    <property type="match status" value="1"/>
</dbReference>
<dbReference type="InterPro" id="IPR014031">
    <property type="entry name" value="Ketoacyl_synth_C"/>
</dbReference>
<dbReference type="Pfam" id="PF14765">
    <property type="entry name" value="PS-DH"/>
    <property type="match status" value="1"/>
</dbReference>
<dbReference type="GO" id="GO:0004315">
    <property type="term" value="F:3-oxoacyl-[acyl-carrier-protein] synthase activity"/>
    <property type="evidence" value="ECO:0007669"/>
    <property type="project" value="InterPro"/>
</dbReference>
<keyword evidence="3" id="KW-0808">Transferase</keyword>
<dbReference type="InterPro" id="IPR057326">
    <property type="entry name" value="KR_dom"/>
</dbReference>
<dbReference type="InterPro" id="IPR001227">
    <property type="entry name" value="Ac_transferase_dom_sf"/>
</dbReference>
<name>A0A1L9SJK4_9EURO</name>
<feature type="active site" description="Proton donor; for dehydratase activity" evidence="6">
    <location>
        <position position="1161"/>
    </location>
</feature>
<dbReference type="Pfam" id="PF16197">
    <property type="entry name" value="KAsynt_C_assoc"/>
    <property type="match status" value="1"/>
</dbReference>
<dbReference type="InterPro" id="IPR049551">
    <property type="entry name" value="PKS_DH_C"/>
</dbReference>
<dbReference type="InterPro" id="IPR020843">
    <property type="entry name" value="ER"/>
</dbReference>
<dbReference type="PROSITE" id="PS52019">
    <property type="entry name" value="PKS_MFAS_DH"/>
    <property type="match status" value="1"/>
</dbReference>
<gene>
    <name evidence="10" type="ORF">ASPZODRAFT_2129214</name>
</gene>
<dbReference type="Gene3D" id="3.90.180.10">
    <property type="entry name" value="Medium-chain alcohol dehydrogenases, catalytic domain"/>
    <property type="match status" value="1"/>
</dbReference>
<dbReference type="SUPFAM" id="SSF52151">
    <property type="entry name" value="FabD/lysophospholipase-like"/>
    <property type="match status" value="1"/>
</dbReference>
<dbReference type="Pfam" id="PF00550">
    <property type="entry name" value="PP-binding"/>
    <property type="match status" value="1"/>
</dbReference>
<dbReference type="Gene3D" id="3.10.129.110">
    <property type="entry name" value="Polyketide synthase dehydratase"/>
    <property type="match status" value="1"/>
</dbReference>
<dbReference type="InterPro" id="IPR009081">
    <property type="entry name" value="PP-bd_ACP"/>
</dbReference>
<dbReference type="VEuPathDB" id="FungiDB:ASPZODRAFT_2129214"/>